<organism evidence="3 4">
    <name type="scientific">Mytilus coruscus</name>
    <name type="common">Sea mussel</name>
    <dbReference type="NCBI Taxonomy" id="42192"/>
    <lineage>
        <taxon>Eukaryota</taxon>
        <taxon>Metazoa</taxon>
        <taxon>Spiralia</taxon>
        <taxon>Lophotrochozoa</taxon>
        <taxon>Mollusca</taxon>
        <taxon>Bivalvia</taxon>
        <taxon>Autobranchia</taxon>
        <taxon>Pteriomorphia</taxon>
        <taxon>Mytilida</taxon>
        <taxon>Mytiloidea</taxon>
        <taxon>Mytilidae</taxon>
        <taxon>Mytilinae</taxon>
        <taxon>Mytilus</taxon>
    </lineage>
</organism>
<protein>
    <submittedName>
        <fullName evidence="3">Uncharacterized protein</fullName>
    </submittedName>
</protein>
<evidence type="ECO:0000256" key="1">
    <source>
        <dbReference type="SAM" id="Coils"/>
    </source>
</evidence>
<dbReference type="Proteomes" id="UP000507470">
    <property type="component" value="Unassembled WGS sequence"/>
</dbReference>
<feature type="compositionally biased region" description="Basic residues" evidence="2">
    <location>
        <begin position="734"/>
        <end position="748"/>
    </location>
</feature>
<keyword evidence="1" id="KW-0175">Coiled coil</keyword>
<feature type="region of interest" description="Disordered" evidence="2">
    <location>
        <begin position="922"/>
        <end position="981"/>
    </location>
</feature>
<feature type="compositionally biased region" description="Basic residues" evidence="2">
    <location>
        <begin position="2139"/>
        <end position="2149"/>
    </location>
</feature>
<evidence type="ECO:0000256" key="2">
    <source>
        <dbReference type="SAM" id="MobiDB-lite"/>
    </source>
</evidence>
<feature type="compositionally biased region" description="Basic and acidic residues" evidence="2">
    <location>
        <begin position="1898"/>
        <end position="1911"/>
    </location>
</feature>
<feature type="compositionally biased region" description="Basic residues" evidence="2">
    <location>
        <begin position="2083"/>
        <end position="2092"/>
    </location>
</feature>
<feature type="region of interest" description="Disordered" evidence="2">
    <location>
        <begin position="721"/>
        <end position="819"/>
    </location>
</feature>
<feature type="coiled-coil region" evidence="1">
    <location>
        <begin position="604"/>
        <end position="638"/>
    </location>
</feature>
<evidence type="ECO:0000313" key="4">
    <source>
        <dbReference type="Proteomes" id="UP000507470"/>
    </source>
</evidence>
<feature type="region of interest" description="Disordered" evidence="2">
    <location>
        <begin position="1836"/>
        <end position="1941"/>
    </location>
</feature>
<feature type="compositionally biased region" description="Polar residues" evidence="2">
    <location>
        <begin position="956"/>
        <end position="969"/>
    </location>
</feature>
<evidence type="ECO:0000313" key="3">
    <source>
        <dbReference type="EMBL" id="CAC5404903.1"/>
    </source>
</evidence>
<feature type="region of interest" description="Disordered" evidence="2">
    <location>
        <begin position="2030"/>
        <end position="2171"/>
    </location>
</feature>
<feature type="compositionally biased region" description="Basic and acidic residues" evidence="2">
    <location>
        <begin position="1844"/>
        <end position="1863"/>
    </location>
</feature>
<reference evidence="3 4" key="1">
    <citation type="submission" date="2020-06" db="EMBL/GenBank/DDBJ databases">
        <authorList>
            <person name="Li R."/>
            <person name="Bekaert M."/>
        </authorList>
    </citation>
    <scope>NUCLEOTIDE SEQUENCE [LARGE SCALE GENOMIC DNA]</scope>
    <source>
        <strain evidence="4">wild</strain>
    </source>
</reference>
<feature type="region of interest" description="Disordered" evidence="2">
    <location>
        <begin position="833"/>
        <end position="852"/>
    </location>
</feature>
<feature type="compositionally biased region" description="Basic and acidic residues" evidence="2">
    <location>
        <begin position="922"/>
        <end position="936"/>
    </location>
</feature>
<gene>
    <name evidence="3" type="ORF">MCOR_38641</name>
</gene>
<feature type="compositionally biased region" description="Polar residues" evidence="2">
    <location>
        <begin position="800"/>
        <end position="809"/>
    </location>
</feature>
<feature type="compositionally biased region" description="Basic and acidic residues" evidence="2">
    <location>
        <begin position="2064"/>
        <end position="2081"/>
    </location>
</feature>
<name>A0A6J8D873_MYTCO</name>
<feature type="region of interest" description="Disordered" evidence="2">
    <location>
        <begin position="173"/>
        <end position="208"/>
    </location>
</feature>
<dbReference type="EMBL" id="CACVKT020007047">
    <property type="protein sequence ID" value="CAC5404903.1"/>
    <property type="molecule type" value="Genomic_DNA"/>
</dbReference>
<accession>A0A6J8D873</accession>
<keyword evidence="4" id="KW-1185">Reference proteome</keyword>
<feature type="compositionally biased region" description="Basic and acidic residues" evidence="2">
    <location>
        <begin position="543"/>
        <end position="556"/>
    </location>
</feature>
<sequence length="2288" mass="269097">MTNHQIYLTTPVRLQHLLYQLNRSNDDKYLTLVNREENLSKRVGDRKSWQLMMNIFNCLRHFRIEKAKSYIKELASQDRNMKAMWFLTRFYIWARNNKTSRSKALRDLEEIMNTKAKDLNHKQELLNILKVISNRKKAEGLIHGLYTRMLKTAQTQTKEKDIFLKSYETSPKQNLIKRPKVSKDKEGKNKHGQTTQLSYNKPALKESDSNYNKENTLYSLIYLEDMVDRVQRGRSISSPSHHLEKFLEKHRTFKNNKSISGILDLLKRKEVEEARGLIKLLQQKILASVEKLKPKENRRRRSVVPHSDTVSILRRILLLKSFGIKRLNRLADKLTQSEVRITKLHPDPKYRYVVFKILRNIVNEKDKRASYLLDDFSNWLDPQGTRMRKPMKGSFSKSRTGNHILNKQYNGTMENEKLSNFSAIPYKSQSSSRHNSNNLKLYRNLPSNITLTFKQNININLFGGKKNSGKNSRGINARKLTNRHDRKLWQGKQRLQNKNELNHIDDVTQRQEKWRNLKKRYRELMDKEIKEKIGNETGSQNEKTPRRLQPTEETKGKSRKTYKNTYKEHLKNNKKMSESGSKNDIDQTISKLRPITLMHESKQYQNAKAAIKAERQTVKSLQKDLQRKVNAILQAVEEKNYFKAKHLILKLEVERELETLENFYTRKWKKTFNRESTRKSSPQTKNNKKIAKIEDDTESQNKKTPRRVKLNRLAEENNKISEIENEMGSQDKKASRRLKSTKLAKEKKKISEIDNETGSQNKIAPRRLKSTKKPKEHNKISEIENEKKTESHNKKAPKVSMSNEKTSGVGNFPTKNKHLKGQPNIRIRYKSKVTVGKEKRKQNHSQPEEKNPLDLMVSRLSSIITLKENKQTKRANEIIKTVRREMQKFSNVVKKKIDSILKYILEGEYIQAELLVIELEHPEESQTVSSKDRKTGEASQAAGSIQGSTDRETRFSNRQQEYENNLPDNQKSKRHNDERFESMELREMRKYKKHYRRLKRSVKEMTSYQIYLTTPYRLQNIMYKIKPVKCRENSDLIKSENEMMMRLPQGQFKRKVTSILNYLKHPYIHKAKRSLEQLASQDRSLKAMWFIRRIIHYYQPIYRNNPGNKNRARSRLVIRKLRREILNDRRKIMKANDRDLEHKKELLKILSFRIIFVYHRAKKRTTALYNKILNKKVPPEWKTKNMSTETEQKKVNDDYLTRYDKMENEKLIESIIYLLEKKQCIKATTLTSLLYRNIVKKVSKNKTKTRTVPNRGAELGGKQIHHRQVNKVKKVNKNETKNRTVPNQAAEFRGKQIHHRQVKGNISNLKERITYVTTPRRLKYIIQELREKRFHRNVTLMIKHEKAMLISSGDARFRKEMLNILDLLQENKTTQAEKLIESLVAKDSDLLTAWFLSRFKDYVNYNMWHFWHCVREMVSRDYDKIMKIKETNLKSKKELLDILKIIFSNRNKAHGMITALFERLSKTVPKIKQVSEKKIQDEDRFLAHNLKMVENIMLLLKKKQCSRAIVSTRILYMKLVGEKSRMKNISSLQNETLIKGHHVSKDKDNFVKDAKSEEENRLYTMYCLVYLEDMVVRVNRDQSISSPSRHLDDFLKKHNTFKYHKSISGIFHLLKKNEVQEAIGLIKLLKNRILPSVKTEKNPKKNRRKRSAVLHSDTILKLRRILALKSFGLNRSADNLIRSVIGFTKLHPDLKYRYVVFKILKTIVNDKDKRASSLLDNFSNRLKQQGMNLGKAMKESVSESRTDNHIFNTQYNGTMKNEKQGKILAKSGKFGSSSNYNRNNNEFYQKLPRTITLIVRPKFKIYLSGEKFEPLENSSGNNKIELKNRHYGRLSQGKQRFQHKKEQNHIDEVKQSQENRKNETNMYRALIDREKHNKNTKIENETGSQHKKASTAVTKDEKRQQKKDTKKLSKSKSKNKMTEPKNILSSKRQNLQKSQTTERIDLIDRTISELTSIASMQESKNYEKAKTAINAEKQKVKTLPKDLQRKIATVFQAIEEQNFFRARHLILQLQVEKEFEILENMSIQGKKMASGNQIKKQNKHAKIENETGSQNKKASRRLIPTKEPKEKNKNAKLENKTGIRNKKVSKRFKSNEVHKEKNKNAKLESETESQNKKASRRLKSTEMTSGKGNSPTNNKHLRRKPKMRITLKEKNKQTLGKEEREENHRRQVGLNSPEMVASRLSTIIALKENKDTKKATTLIKKERKRLSRLSNVVRQKVDSILNYILNEEYIKAKLLIIELEQSEVSPTVSGNDRNTEDITIPNGVHGVHAVQPVVLVDRKEDSSA</sequence>
<feature type="compositionally biased region" description="Basic residues" evidence="2">
    <location>
        <begin position="764"/>
        <end position="776"/>
    </location>
</feature>
<feature type="compositionally biased region" description="Basic and acidic residues" evidence="2">
    <location>
        <begin position="777"/>
        <end position="793"/>
    </location>
</feature>
<proteinExistence type="predicted"/>
<feature type="compositionally biased region" description="Basic and acidic residues" evidence="2">
    <location>
        <begin position="2093"/>
        <end position="2115"/>
    </location>
</feature>
<feature type="compositionally biased region" description="Polar residues" evidence="2">
    <location>
        <begin position="1927"/>
        <end position="1939"/>
    </location>
</feature>
<feature type="region of interest" description="Disordered" evidence="2">
    <location>
        <begin position="672"/>
        <end position="708"/>
    </location>
</feature>
<feature type="compositionally biased region" description="Polar residues" evidence="2">
    <location>
        <begin position="2125"/>
        <end position="2138"/>
    </location>
</feature>
<feature type="compositionally biased region" description="Polar residues" evidence="2">
    <location>
        <begin position="937"/>
        <end position="948"/>
    </location>
</feature>
<feature type="region of interest" description="Disordered" evidence="2">
    <location>
        <begin position="530"/>
        <end position="562"/>
    </location>
</feature>
<feature type="compositionally biased region" description="Basic and acidic residues" evidence="2">
    <location>
        <begin position="1870"/>
        <end position="1884"/>
    </location>
</feature>
<dbReference type="OrthoDB" id="10329222at2759"/>
<feature type="compositionally biased region" description="Basic and acidic residues" evidence="2">
    <location>
        <begin position="2150"/>
        <end position="2169"/>
    </location>
</feature>